<reference evidence="1 2" key="1">
    <citation type="journal article" date="2012" name="Science">
        <title>The Paleozoic origin of enzymatic lignin decomposition reconstructed from 31 fungal genomes.</title>
        <authorList>
            <person name="Floudas D."/>
            <person name="Binder M."/>
            <person name="Riley R."/>
            <person name="Barry K."/>
            <person name="Blanchette R.A."/>
            <person name="Henrissat B."/>
            <person name="Martinez A.T."/>
            <person name="Otillar R."/>
            <person name="Spatafora J.W."/>
            <person name="Yadav J.S."/>
            <person name="Aerts A."/>
            <person name="Benoit I."/>
            <person name="Boyd A."/>
            <person name="Carlson A."/>
            <person name="Copeland A."/>
            <person name="Coutinho P.M."/>
            <person name="de Vries R.P."/>
            <person name="Ferreira P."/>
            <person name="Findley K."/>
            <person name="Foster B."/>
            <person name="Gaskell J."/>
            <person name="Glotzer D."/>
            <person name="Gorecki P."/>
            <person name="Heitman J."/>
            <person name="Hesse C."/>
            <person name="Hori C."/>
            <person name="Igarashi K."/>
            <person name="Jurgens J.A."/>
            <person name="Kallen N."/>
            <person name="Kersten P."/>
            <person name="Kohler A."/>
            <person name="Kuees U."/>
            <person name="Kumar T.K.A."/>
            <person name="Kuo A."/>
            <person name="LaButti K."/>
            <person name="Larrondo L.F."/>
            <person name="Lindquist E."/>
            <person name="Ling A."/>
            <person name="Lombard V."/>
            <person name="Lucas S."/>
            <person name="Lundell T."/>
            <person name="Martin R."/>
            <person name="McLaughlin D.J."/>
            <person name="Morgenstern I."/>
            <person name="Morin E."/>
            <person name="Murat C."/>
            <person name="Nagy L.G."/>
            <person name="Nolan M."/>
            <person name="Ohm R.A."/>
            <person name="Patyshakuliyeva A."/>
            <person name="Rokas A."/>
            <person name="Ruiz-Duenas F.J."/>
            <person name="Sabat G."/>
            <person name="Salamov A."/>
            <person name="Samejima M."/>
            <person name="Schmutz J."/>
            <person name="Slot J.C."/>
            <person name="St John F."/>
            <person name="Stenlid J."/>
            <person name="Sun H."/>
            <person name="Sun S."/>
            <person name="Syed K."/>
            <person name="Tsang A."/>
            <person name="Wiebenga A."/>
            <person name="Young D."/>
            <person name="Pisabarro A."/>
            <person name="Eastwood D.C."/>
            <person name="Martin F."/>
            <person name="Cullen D."/>
            <person name="Grigoriev I.V."/>
            <person name="Hibbett D.S."/>
        </authorList>
    </citation>
    <scope>NUCLEOTIDE SEQUENCE [LARGE SCALE GENOMIC DNA]</scope>
    <source>
        <strain evidence="1 2">DJM-731 SS1</strain>
    </source>
</reference>
<keyword evidence="2" id="KW-1185">Reference proteome</keyword>
<gene>
    <name evidence="1" type="ORF">DACRYDRAFT_17238</name>
</gene>
<dbReference type="RefSeq" id="XP_040626453.1">
    <property type="nucleotide sequence ID" value="XM_040771268.1"/>
</dbReference>
<dbReference type="HOGENOM" id="CLU_1503389_0_0_1"/>
<dbReference type="AlphaFoldDB" id="M5FR56"/>
<protein>
    <submittedName>
        <fullName evidence="1">Uncharacterized protein</fullName>
    </submittedName>
</protein>
<name>M5FR56_DACPD</name>
<dbReference type="Proteomes" id="UP000030653">
    <property type="component" value="Unassembled WGS sequence"/>
</dbReference>
<organism evidence="1 2">
    <name type="scientific">Dacryopinax primogenitus (strain DJM 731)</name>
    <name type="common">Brown rot fungus</name>
    <dbReference type="NCBI Taxonomy" id="1858805"/>
    <lineage>
        <taxon>Eukaryota</taxon>
        <taxon>Fungi</taxon>
        <taxon>Dikarya</taxon>
        <taxon>Basidiomycota</taxon>
        <taxon>Agaricomycotina</taxon>
        <taxon>Dacrymycetes</taxon>
        <taxon>Dacrymycetales</taxon>
        <taxon>Dacrymycetaceae</taxon>
        <taxon>Dacryopinax</taxon>
    </lineage>
</organism>
<dbReference type="EMBL" id="JH795869">
    <property type="protein sequence ID" value="EJT99555.1"/>
    <property type="molecule type" value="Genomic_DNA"/>
</dbReference>
<dbReference type="GeneID" id="63686330"/>
<evidence type="ECO:0000313" key="2">
    <source>
        <dbReference type="Proteomes" id="UP000030653"/>
    </source>
</evidence>
<proteinExistence type="predicted"/>
<accession>M5FR56</accession>
<evidence type="ECO:0000313" key="1">
    <source>
        <dbReference type="EMBL" id="EJT99555.1"/>
    </source>
</evidence>
<sequence length="179" mass="19581">MPSSEQSVDTITQYFLQYCPDQNSGPMATSQGTHSVQIAVPGTTMDLTKTVTVTEPPSTPPVPLTLQSIPGPSAFGKCSASHAGFTKLPEGKRVRIVDLTMDDEIKVEVSPVDFAFDAQPADSSSWHNKAKSFEEELISEMHLIIILRRQMDVLKKENQCLHKALEHQGGDSSDQHSDT</sequence>